<dbReference type="EMBL" id="MU807239">
    <property type="protein sequence ID" value="KAJ3831782.1"/>
    <property type="molecule type" value="Genomic_DNA"/>
</dbReference>
<keyword evidence="2" id="KW-1185">Reference proteome</keyword>
<dbReference type="PROSITE" id="PS51257">
    <property type="entry name" value="PROKAR_LIPOPROTEIN"/>
    <property type="match status" value="1"/>
</dbReference>
<reference evidence="1" key="1">
    <citation type="submission" date="2022-08" db="EMBL/GenBank/DDBJ databases">
        <authorList>
            <consortium name="DOE Joint Genome Institute"/>
            <person name="Min B."/>
            <person name="Riley R."/>
            <person name="Sierra-Patev S."/>
            <person name="Naranjo-Ortiz M."/>
            <person name="Looney B."/>
            <person name="Konkel Z."/>
            <person name="Slot J.C."/>
            <person name="Sakamoto Y."/>
            <person name="Steenwyk J.L."/>
            <person name="Rokas A."/>
            <person name="Carro J."/>
            <person name="Camarero S."/>
            <person name="Ferreira P."/>
            <person name="Molpeceres G."/>
            <person name="Ruiz-Duenas F.J."/>
            <person name="Serrano A."/>
            <person name="Henrissat B."/>
            <person name="Drula E."/>
            <person name="Hughes K.W."/>
            <person name="Mata J.L."/>
            <person name="Ishikawa N.K."/>
            <person name="Vargas-Isla R."/>
            <person name="Ushijima S."/>
            <person name="Smith C.A."/>
            <person name="Ahrendt S."/>
            <person name="Andreopoulos W."/>
            <person name="He G."/>
            <person name="Labutti K."/>
            <person name="Lipzen A."/>
            <person name="Ng V."/>
            <person name="Sandor L."/>
            <person name="Barry K."/>
            <person name="Martinez A.T."/>
            <person name="Xiao Y."/>
            <person name="Gibbons J.G."/>
            <person name="Terashima K."/>
            <person name="Hibbett D.S."/>
            <person name="Grigoriev I.V."/>
        </authorList>
    </citation>
    <scope>NUCLEOTIDE SEQUENCE</scope>
    <source>
        <strain evidence="1">TFB9207</strain>
    </source>
</reference>
<dbReference type="Proteomes" id="UP001163846">
    <property type="component" value="Unassembled WGS sequence"/>
</dbReference>
<sequence length="50" mass="5627">MMRRRGTQGRDVLFVWYVSSLFFIISGSCKSQQMPSPSLGKALLALAMFL</sequence>
<accession>A0AA38UAC0</accession>
<evidence type="ECO:0000313" key="1">
    <source>
        <dbReference type="EMBL" id="KAJ3831782.1"/>
    </source>
</evidence>
<dbReference type="AlphaFoldDB" id="A0AA38UAC0"/>
<organism evidence="1 2">
    <name type="scientific">Lentinula raphanica</name>
    <dbReference type="NCBI Taxonomy" id="153919"/>
    <lineage>
        <taxon>Eukaryota</taxon>
        <taxon>Fungi</taxon>
        <taxon>Dikarya</taxon>
        <taxon>Basidiomycota</taxon>
        <taxon>Agaricomycotina</taxon>
        <taxon>Agaricomycetes</taxon>
        <taxon>Agaricomycetidae</taxon>
        <taxon>Agaricales</taxon>
        <taxon>Marasmiineae</taxon>
        <taxon>Omphalotaceae</taxon>
        <taxon>Lentinula</taxon>
    </lineage>
</organism>
<proteinExistence type="predicted"/>
<comment type="caution">
    <text evidence="1">The sequence shown here is derived from an EMBL/GenBank/DDBJ whole genome shotgun (WGS) entry which is preliminary data.</text>
</comment>
<evidence type="ECO:0000313" key="2">
    <source>
        <dbReference type="Proteomes" id="UP001163846"/>
    </source>
</evidence>
<name>A0AA38UAC0_9AGAR</name>
<protein>
    <submittedName>
        <fullName evidence="1">Uncharacterized protein</fullName>
    </submittedName>
</protein>
<gene>
    <name evidence="1" type="ORF">F5878DRAFT_667202</name>
</gene>